<dbReference type="InterPro" id="IPR010472">
    <property type="entry name" value="FH3_dom"/>
</dbReference>
<dbReference type="Proteomes" id="UP000886611">
    <property type="component" value="Unassembled WGS sequence"/>
</dbReference>
<dbReference type="SMART" id="SM01139">
    <property type="entry name" value="Drf_FH3"/>
    <property type="match status" value="1"/>
</dbReference>
<dbReference type="SUPFAM" id="SSF48371">
    <property type="entry name" value="ARM repeat"/>
    <property type="match status" value="1"/>
</dbReference>
<dbReference type="EMBL" id="JAATIS010008602">
    <property type="protein sequence ID" value="KAG2457124.1"/>
    <property type="molecule type" value="Genomic_DNA"/>
</dbReference>
<feature type="non-terminal residue" evidence="2">
    <location>
        <position position="123"/>
    </location>
</feature>
<comment type="caution">
    <text evidence="2">The sequence shown here is derived from an EMBL/GenBank/DDBJ whole genome shotgun (WGS) entry which is preliminary data.</text>
</comment>
<dbReference type="GO" id="GO:0005884">
    <property type="term" value="C:actin filament"/>
    <property type="evidence" value="ECO:0007669"/>
    <property type="project" value="TreeGrafter"/>
</dbReference>
<sequence>MLSQLKVSHSTSCDWSTVSPEFEDFNSRQMSEKEILALFEKMMVACMQLINALVTSPDDLDFRLHIRNEFMRCGLKEILPHLNTIKNEALDIQLKVFEEHKEEDMIEFSHRLEDIKSELEYPF</sequence>
<dbReference type="InterPro" id="IPR011989">
    <property type="entry name" value="ARM-like"/>
</dbReference>
<protein>
    <submittedName>
        <fullName evidence="2">DIAP3 protein</fullName>
    </submittedName>
</protein>
<proteinExistence type="predicted"/>
<dbReference type="InterPro" id="IPR016024">
    <property type="entry name" value="ARM-type_fold"/>
</dbReference>
<feature type="non-terminal residue" evidence="2">
    <location>
        <position position="1"/>
    </location>
</feature>
<dbReference type="InterPro" id="IPR051412">
    <property type="entry name" value="Formin_Homology_Diaphanous_sf"/>
</dbReference>
<evidence type="ECO:0000313" key="2">
    <source>
        <dbReference type="EMBL" id="KAG2457124.1"/>
    </source>
</evidence>
<accession>A0A8X8BJE8</accession>
<dbReference type="PANTHER" id="PTHR45691:SF9">
    <property type="entry name" value="PROTEIN DIAPHANOUS HOMOLOG 3"/>
    <property type="match status" value="1"/>
</dbReference>
<dbReference type="AlphaFoldDB" id="A0A8X8BJE8"/>
<reference evidence="2 3" key="1">
    <citation type="journal article" date="2021" name="Cell">
        <title>Tracing the genetic footprints of vertebrate landing in non-teleost ray-finned fishes.</title>
        <authorList>
            <person name="Bi X."/>
            <person name="Wang K."/>
            <person name="Yang L."/>
            <person name="Pan H."/>
            <person name="Jiang H."/>
            <person name="Wei Q."/>
            <person name="Fang M."/>
            <person name="Yu H."/>
            <person name="Zhu C."/>
            <person name="Cai Y."/>
            <person name="He Y."/>
            <person name="Gan X."/>
            <person name="Zeng H."/>
            <person name="Yu D."/>
            <person name="Zhu Y."/>
            <person name="Jiang H."/>
            <person name="Qiu Q."/>
            <person name="Yang H."/>
            <person name="Zhang Y.E."/>
            <person name="Wang W."/>
            <person name="Zhu M."/>
            <person name="He S."/>
            <person name="Zhang G."/>
        </authorList>
    </citation>
    <scope>NUCLEOTIDE SEQUENCE [LARGE SCALE GENOMIC DNA]</scope>
    <source>
        <strain evidence="2">Bchr_013</strain>
    </source>
</reference>
<evidence type="ECO:0000259" key="1">
    <source>
        <dbReference type="SMART" id="SM01139"/>
    </source>
</evidence>
<organism evidence="2 3">
    <name type="scientific">Polypterus senegalus</name>
    <name type="common">Senegal bichir</name>
    <dbReference type="NCBI Taxonomy" id="55291"/>
    <lineage>
        <taxon>Eukaryota</taxon>
        <taxon>Metazoa</taxon>
        <taxon>Chordata</taxon>
        <taxon>Craniata</taxon>
        <taxon>Vertebrata</taxon>
        <taxon>Euteleostomi</taxon>
        <taxon>Actinopterygii</taxon>
        <taxon>Polypteriformes</taxon>
        <taxon>Polypteridae</taxon>
        <taxon>Polypterus</taxon>
    </lineage>
</organism>
<evidence type="ECO:0000313" key="3">
    <source>
        <dbReference type="Proteomes" id="UP000886611"/>
    </source>
</evidence>
<dbReference type="Pfam" id="PF06367">
    <property type="entry name" value="Drf_FH3"/>
    <property type="match status" value="1"/>
</dbReference>
<dbReference type="Gene3D" id="1.25.10.10">
    <property type="entry name" value="Leucine-rich Repeat Variant"/>
    <property type="match status" value="1"/>
</dbReference>
<name>A0A8X8BJE8_POLSE</name>
<keyword evidence="3" id="KW-1185">Reference proteome</keyword>
<dbReference type="GO" id="GO:0030041">
    <property type="term" value="P:actin filament polymerization"/>
    <property type="evidence" value="ECO:0007669"/>
    <property type="project" value="TreeGrafter"/>
</dbReference>
<dbReference type="GO" id="GO:0003779">
    <property type="term" value="F:actin binding"/>
    <property type="evidence" value="ECO:0007669"/>
    <property type="project" value="InterPro"/>
</dbReference>
<dbReference type="PANTHER" id="PTHR45691">
    <property type="entry name" value="PROTEIN DIAPHANOUS"/>
    <property type="match status" value="1"/>
</dbReference>
<feature type="domain" description="Formin FH3" evidence="1">
    <location>
        <begin position="4"/>
        <end position="122"/>
    </location>
</feature>
<gene>
    <name evidence="2" type="primary">Diaph3_2</name>
    <name evidence="2" type="ORF">GTO96_0013593</name>
</gene>